<dbReference type="RefSeq" id="WP_109339269.1">
    <property type="nucleotide sequence ID" value="NZ_CP029347.1"/>
</dbReference>
<protein>
    <submittedName>
        <fullName evidence="1">3-hydroxybutyrate dehydrogenase</fullName>
        <ecNumber evidence="1">1.1.1.30</ecNumber>
    </submittedName>
</protein>
<dbReference type="GO" id="GO:0003858">
    <property type="term" value="F:3-hydroxybutyrate dehydrogenase activity"/>
    <property type="evidence" value="ECO:0007669"/>
    <property type="project" value="UniProtKB-EC"/>
</dbReference>
<dbReference type="PANTHER" id="PTHR45458">
    <property type="entry name" value="SHORT-CHAIN DEHYDROGENASE/REDUCTASE SDR"/>
    <property type="match status" value="1"/>
</dbReference>
<dbReference type="OrthoDB" id="5786478at2"/>
<dbReference type="PRINTS" id="PR00081">
    <property type="entry name" value="GDHRDH"/>
</dbReference>
<dbReference type="EC" id="1.1.1.30" evidence="1"/>
<dbReference type="CDD" id="cd05325">
    <property type="entry name" value="carb_red_sniffer_like_SDR_c"/>
    <property type="match status" value="1"/>
</dbReference>
<proteinExistence type="predicted"/>
<dbReference type="EMBL" id="CP029347">
    <property type="protein sequence ID" value="AWL11643.1"/>
    <property type="molecule type" value="Genomic_DNA"/>
</dbReference>
<sequence>MANVVITGANRGIGLAMTQAYLAQGHRVYGLCRAASEALKNSGAEVIEGVDISDFERLSQTLAPLQGVTIDTLVNNAGILGRETLDDLDVASMERQFRVNALGPLKLTQALLPNLKAGSKVALITSRMGSMGDNGSGSRYGYRMSKAALNAAGVSLSRDLADKGIAVAILHPGYVQTDMVNHNGDVTAEYSAQGLMQRIAQLNMENSGTFWHAQGQVLPW</sequence>
<evidence type="ECO:0000313" key="2">
    <source>
        <dbReference type="Proteomes" id="UP000245728"/>
    </source>
</evidence>
<dbReference type="InterPro" id="IPR052184">
    <property type="entry name" value="SDR_enzymes"/>
</dbReference>
<name>A0A2S2E1X5_9ALTE</name>
<dbReference type="SUPFAM" id="SSF51735">
    <property type="entry name" value="NAD(P)-binding Rossmann-fold domains"/>
    <property type="match status" value="1"/>
</dbReference>
<dbReference type="InterPro" id="IPR036291">
    <property type="entry name" value="NAD(P)-bd_dom_sf"/>
</dbReference>
<organism evidence="1 2">
    <name type="scientific">Saliniradius amylolyticus</name>
    <dbReference type="NCBI Taxonomy" id="2183582"/>
    <lineage>
        <taxon>Bacteria</taxon>
        <taxon>Pseudomonadati</taxon>
        <taxon>Pseudomonadota</taxon>
        <taxon>Gammaproteobacteria</taxon>
        <taxon>Alteromonadales</taxon>
        <taxon>Alteromonadaceae</taxon>
        <taxon>Saliniradius</taxon>
    </lineage>
</organism>
<dbReference type="KEGG" id="salh:HMF8227_01162"/>
<dbReference type="Proteomes" id="UP000245728">
    <property type="component" value="Chromosome"/>
</dbReference>
<keyword evidence="2" id="KW-1185">Reference proteome</keyword>
<dbReference type="AlphaFoldDB" id="A0A2S2E1X5"/>
<accession>A0A2S2E1X5</accession>
<dbReference type="PANTHER" id="PTHR45458:SF1">
    <property type="entry name" value="SHORT CHAIN DEHYDROGENASE"/>
    <property type="match status" value="1"/>
</dbReference>
<dbReference type="Pfam" id="PF00106">
    <property type="entry name" value="adh_short"/>
    <property type="match status" value="1"/>
</dbReference>
<evidence type="ECO:0000313" key="1">
    <source>
        <dbReference type="EMBL" id="AWL11643.1"/>
    </source>
</evidence>
<dbReference type="Gene3D" id="3.40.50.720">
    <property type="entry name" value="NAD(P)-binding Rossmann-like Domain"/>
    <property type="match status" value="1"/>
</dbReference>
<gene>
    <name evidence="1" type="ORF">HMF8227_01162</name>
</gene>
<dbReference type="InterPro" id="IPR002347">
    <property type="entry name" value="SDR_fam"/>
</dbReference>
<reference evidence="1 2" key="1">
    <citation type="submission" date="2018-05" db="EMBL/GenBank/DDBJ databases">
        <title>Salinimonas sp. HMF8227 Genome sequencing and assembly.</title>
        <authorList>
            <person name="Kang H."/>
            <person name="Kang J."/>
            <person name="Cha I."/>
            <person name="Kim H."/>
            <person name="Joh K."/>
        </authorList>
    </citation>
    <scope>NUCLEOTIDE SEQUENCE [LARGE SCALE GENOMIC DNA]</scope>
    <source>
        <strain evidence="1 2">HMF8227</strain>
    </source>
</reference>
<keyword evidence="1" id="KW-0560">Oxidoreductase</keyword>